<dbReference type="Proteomes" id="UP001211907">
    <property type="component" value="Unassembled WGS sequence"/>
</dbReference>
<feature type="repeat" description="WD" evidence="1">
    <location>
        <begin position="467"/>
        <end position="490"/>
    </location>
</feature>
<dbReference type="SUPFAM" id="SSF50978">
    <property type="entry name" value="WD40 repeat-like"/>
    <property type="match status" value="2"/>
</dbReference>
<feature type="compositionally biased region" description="Low complexity" evidence="3">
    <location>
        <begin position="1450"/>
        <end position="1459"/>
    </location>
</feature>
<evidence type="ECO:0000313" key="4">
    <source>
        <dbReference type="EMBL" id="KAJ3113702.1"/>
    </source>
</evidence>
<reference evidence="4" key="1">
    <citation type="submission" date="2020-05" db="EMBL/GenBank/DDBJ databases">
        <title>Phylogenomic resolution of chytrid fungi.</title>
        <authorList>
            <person name="Stajich J.E."/>
            <person name="Amses K."/>
            <person name="Simmons R."/>
            <person name="Seto K."/>
            <person name="Myers J."/>
            <person name="Bonds A."/>
            <person name="Quandt C.A."/>
            <person name="Barry K."/>
            <person name="Liu P."/>
            <person name="Grigoriev I."/>
            <person name="Longcore J.E."/>
            <person name="James T.Y."/>
        </authorList>
    </citation>
    <scope>NUCLEOTIDE SEQUENCE</scope>
    <source>
        <strain evidence="4">JEL0513</strain>
    </source>
</reference>
<evidence type="ECO:0000256" key="1">
    <source>
        <dbReference type="PROSITE-ProRule" id="PRU00221"/>
    </source>
</evidence>
<keyword evidence="1" id="KW-0853">WD repeat</keyword>
<feature type="compositionally biased region" description="Low complexity" evidence="3">
    <location>
        <begin position="16"/>
        <end position="56"/>
    </location>
</feature>
<feature type="compositionally biased region" description="Basic and acidic residues" evidence="3">
    <location>
        <begin position="1460"/>
        <end position="1470"/>
    </location>
</feature>
<dbReference type="InterPro" id="IPR001680">
    <property type="entry name" value="WD40_rpt"/>
</dbReference>
<gene>
    <name evidence="4" type="primary">WDR87_3</name>
    <name evidence="4" type="ORF">HK100_001903</name>
</gene>
<keyword evidence="2" id="KW-0175">Coiled coil</keyword>
<feature type="repeat" description="WD" evidence="1">
    <location>
        <begin position="796"/>
        <end position="837"/>
    </location>
</feature>
<dbReference type="InterPro" id="IPR036322">
    <property type="entry name" value="WD40_repeat_dom_sf"/>
</dbReference>
<feature type="region of interest" description="Disordered" evidence="3">
    <location>
        <begin position="1449"/>
        <end position="1470"/>
    </location>
</feature>
<feature type="region of interest" description="Disordered" evidence="3">
    <location>
        <begin position="1410"/>
        <end position="1435"/>
    </location>
</feature>
<feature type="repeat" description="WD" evidence="1">
    <location>
        <begin position="400"/>
        <end position="431"/>
    </location>
</feature>
<comment type="caution">
    <text evidence="4">The sequence shown here is derived from an EMBL/GenBank/DDBJ whole genome shotgun (WGS) entry which is preliminary data.</text>
</comment>
<sequence>MAFRSRPQLHDDTSSAEKQSSSESRTSTPETGSSSQDDIVSSISSSVSSSRVSVVDSLPEISKQGATVSEVLRAARRAQKNYAQVHEIRPPGAAKGGLEQETPLVYSWKRTRAIIAAMGIQRKLAHSDLIKKKEQENMNKNIKTGAEERNAFREKKGFQKGYNISDSSDNMVIDKHVSKKRHPENENEDRKEDEEESGEKSHVLQVSIPHGFQLIRTLTQPKPLVKSVLNTSANNADSFAILDSYYAQMVRGARKVASISVGDEKGVPSSHLSGLSRWIFIEKYRLTIIATLHLELKVLGLSLEALSQTSSVKPVCSFAYHTENEEVIAGGVGNIRIWTLAQAKGTFRLIGPRLIIEDLATEEWINHVVVNQYLNRLIAACDCDILVYDYISGRRIDRFREVHGLTISAMIFYPPQQYLITASKDATIKVWTRYTLFILELKCQTRSPVTGLAIVNPDNTESLRHTLLLSAYQDGIIRMWNLENGNCVYKHQTYHECLGLGWLRSDTFYNFSRDRISIWNLNRKYIPFSTITSPVTSINRVDIYGYPPRLLTVADDASVKLLSPVTGATLLTAFPAIRDSVVSSVEYDTVSNMLWVLTTNGDVFVYSTLLNPCKVIDEWRVQVHRDAVTCMTSFRTAPKNGKRSLTNFKIPAIYTLFGGTDAGQIVTMDIRKLNGEINTLCQAHSSKISTITCNSEKMQLATASFDGNIKLWLISWTSKMDTTGKDDENPDLCLQILPYSTVASTCVIKMPKGYATIACLNSGSETAAFSSNTCNLAIYHWNYRGFSETRRKHAADEDHLKSITSLTQLSSLKIFATSSEDGTAKIWDAEANSIVREIQFNERVSSVGFCNPKGDLLVGLTTQIVLVRVHDYLPSEYLADLIVKPDGWLDDPIESPKVFDSDLDFWELYRIGLEKIGADLSKWHVKFRKRNPDEDLVTAQINELERKKHDIEEQRKRTFRQERKRRRQLRNMTILEQRQLLEDLGLLDSLKAIDIVDLMRNRKNIEIRTNFSALDAYLDNKINQEKKEKELRIKELKNSITSPPEKVKQRKPTLKNIYDNYFKGKALKKPQTDFSAVKIINTKQTRAESPIKQPSQSENLQPRKSSISKISPTELETAVNATKTARLTLVMRKPTETPNQAKKLFPGKSKQWVQNNLMKFGLLPNSIIASTIEEDGARLARENAAREAEAVKARQNSNTQAMMQRARGIKRPKLITQNILYQSENNKYYGDFDEEEEDLLNNAVVPASNSLIGEVATIVDLEETERLRKLAEDAERLSRLAEQEELQRKQMEVDREIAERRARNVAEFKDRKEEEMRLLKEKLEAEDAEKRRLQEEKEAQRKTEQDAKQAAKLAKKEAIAFAMAAKKAEEDEAERLKLLELQKQREIKASKLEKIKDFIPQSINSRKSVAQDVFSSRERGSLWKPPPPPKIKKSERKPIVFFKSRLFGNSDSDSSSESGHSSKKEAETSDKNNFQAVWQHLEIHNAGDLSLISKTTWSLIAASKIMESSDNENLKGKIKSMFGHEWFPGLNGKETNLKNILQLAKKSLCEMGIRSREALRQEMIKLGMITDISKKNVDEEFLDTEFSKFHDSELQNFYDMNQFIKGWLMQVSKRKIPGCAADRPDSYHATLVKKGVLTKEDMEKLWRRNRPPTAPALESGTANLSIQLKMPRRMISRNPNMLYYHPRLFVSPVPSPTIYSHFLAFQILKDPQNGKVIQEALSKKLPKQKTI</sequence>
<feature type="region of interest" description="Disordered" evidence="3">
    <location>
        <begin position="1"/>
        <end position="56"/>
    </location>
</feature>
<dbReference type="PANTHER" id="PTHR45532:SF1">
    <property type="entry name" value="WD REPEAT-CONTAINING PROTEIN 97"/>
    <property type="match status" value="1"/>
</dbReference>
<feature type="compositionally biased region" description="Polar residues" evidence="3">
    <location>
        <begin position="1092"/>
        <end position="1111"/>
    </location>
</feature>
<proteinExistence type="predicted"/>
<evidence type="ECO:0000256" key="3">
    <source>
        <dbReference type="SAM" id="MobiDB-lite"/>
    </source>
</evidence>
<protein>
    <submittedName>
        <fullName evidence="4">WD repeat-containing protein 87</fullName>
    </submittedName>
</protein>
<accession>A0AAD5SXR6</accession>
<dbReference type="Gene3D" id="2.130.10.10">
    <property type="entry name" value="YVTN repeat-like/Quinoprotein amine dehydrogenase"/>
    <property type="match status" value="3"/>
</dbReference>
<feature type="region of interest" description="Disordered" evidence="3">
    <location>
        <begin position="153"/>
        <end position="202"/>
    </location>
</feature>
<dbReference type="PROSITE" id="PS50082">
    <property type="entry name" value="WD_REPEATS_2"/>
    <property type="match status" value="4"/>
</dbReference>
<organism evidence="4 5">
    <name type="scientific">Physocladia obscura</name>
    <dbReference type="NCBI Taxonomy" id="109957"/>
    <lineage>
        <taxon>Eukaryota</taxon>
        <taxon>Fungi</taxon>
        <taxon>Fungi incertae sedis</taxon>
        <taxon>Chytridiomycota</taxon>
        <taxon>Chytridiomycota incertae sedis</taxon>
        <taxon>Chytridiomycetes</taxon>
        <taxon>Chytridiales</taxon>
        <taxon>Chytriomycetaceae</taxon>
        <taxon>Physocladia</taxon>
    </lineage>
</organism>
<dbReference type="PANTHER" id="PTHR45532">
    <property type="entry name" value="WD REPEAT-CONTAINING PROTEIN 97"/>
    <property type="match status" value="1"/>
</dbReference>
<feature type="coiled-coil region" evidence="2">
    <location>
        <begin position="934"/>
        <end position="961"/>
    </location>
</feature>
<dbReference type="InterPro" id="IPR015943">
    <property type="entry name" value="WD40/YVTN_repeat-like_dom_sf"/>
</dbReference>
<dbReference type="SMART" id="SM00320">
    <property type="entry name" value="WD40"/>
    <property type="match status" value="8"/>
</dbReference>
<dbReference type="Pfam" id="PF00400">
    <property type="entry name" value="WD40"/>
    <property type="match status" value="3"/>
</dbReference>
<evidence type="ECO:0000313" key="5">
    <source>
        <dbReference type="Proteomes" id="UP001211907"/>
    </source>
</evidence>
<dbReference type="EMBL" id="JADGJH010001426">
    <property type="protein sequence ID" value="KAJ3113702.1"/>
    <property type="molecule type" value="Genomic_DNA"/>
</dbReference>
<keyword evidence="5" id="KW-1185">Reference proteome</keyword>
<dbReference type="PROSITE" id="PS50294">
    <property type="entry name" value="WD_REPEATS_REGION"/>
    <property type="match status" value="2"/>
</dbReference>
<feature type="region of interest" description="Disordered" evidence="3">
    <location>
        <begin position="1085"/>
        <end position="1114"/>
    </location>
</feature>
<name>A0AAD5SXR6_9FUNG</name>
<feature type="region of interest" description="Disordered" evidence="3">
    <location>
        <begin position="1329"/>
        <end position="1349"/>
    </location>
</feature>
<evidence type="ECO:0000256" key="2">
    <source>
        <dbReference type="SAM" id="Coils"/>
    </source>
</evidence>
<feature type="repeat" description="WD" evidence="1">
    <location>
        <begin position="681"/>
        <end position="712"/>
    </location>
</feature>